<keyword evidence="1" id="KW-0175">Coiled coil</keyword>
<feature type="compositionally biased region" description="Polar residues" evidence="2">
    <location>
        <begin position="21"/>
        <end position="40"/>
    </location>
</feature>
<evidence type="ECO:0000313" key="4">
    <source>
        <dbReference type="Proteomes" id="UP000007978"/>
    </source>
</evidence>
<evidence type="ECO:0000256" key="2">
    <source>
        <dbReference type="SAM" id="MobiDB-lite"/>
    </source>
</evidence>
<dbReference type="RefSeq" id="XP_009261761.1">
    <property type="nucleotide sequence ID" value="XM_009263486.1"/>
</dbReference>
<keyword evidence="4" id="KW-1185">Reference proteome</keyword>
<evidence type="ECO:0000313" key="3">
    <source>
        <dbReference type="EMBL" id="EKJ69457.1"/>
    </source>
</evidence>
<accession>K3V7H9</accession>
<feature type="region of interest" description="Disordered" evidence="2">
    <location>
        <begin position="256"/>
        <end position="319"/>
    </location>
</feature>
<dbReference type="AlphaFoldDB" id="K3V7H9"/>
<dbReference type="KEGG" id="fpu:FPSE_10369"/>
<gene>
    <name evidence="3" type="ORF">FPSE_10369</name>
</gene>
<name>K3V7H9_FUSPC</name>
<reference evidence="3 4" key="1">
    <citation type="journal article" date="2012" name="PLoS Pathog.">
        <title>Comparative pathogenomics reveals horizontally acquired novel virulence genes in fungi infecting cereal hosts.</title>
        <authorList>
            <person name="Gardiner D.M."/>
            <person name="McDonald M.C."/>
            <person name="Covarelli L."/>
            <person name="Solomon P.S."/>
            <person name="Rusu A.G."/>
            <person name="Marshall M."/>
            <person name="Kazan K."/>
            <person name="Chakraborty S."/>
            <person name="McDonald B.A."/>
            <person name="Manners J.M."/>
        </authorList>
    </citation>
    <scope>NUCLEOTIDE SEQUENCE [LARGE SCALE GENOMIC DNA]</scope>
    <source>
        <strain evidence="3 4">CS3096</strain>
    </source>
</reference>
<feature type="compositionally biased region" description="Polar residues" evidence="2">
    <location>
        <begin position="258"/>
        <end position="277"/>
    </location>
</feature>
<protein>
    <submittedName>
        <fullName evidence="3">Uncharacterized protein</fullName>
    </submittedName>
</protein>
<sequence>MAATLSMSSAIGLPAPPFDTIHTNTMPSKQSRPTSGDTINVGSTVFDPQTSTAKALRELCINALNNNHTFTPEVLDHLLDLLKDKVPLLGIEVMPSSYLTTHSINSKPDRTPKKFLAPVLHPAGHGGWGLAFVSEQHEGINRTYIRALYYDSLPGKDRGHDVEKKLQHWLGLHHGKAMELRFGRISGPDQAPKQRYLSGQFVVMAAHEFIKFGKINSKPEKWNDDPKTFIMGLLKDEHVATRQLSQESSLSVRYGTPIMQTKTPTPVTPAPQSNTSSSKKKNLEIPPYKNDCFTPKAPTPAPQSSPESRKRITASPATRRMATDIKAKIGSPTPYKRVNDECHSSEPDSKRCRVEVDMGDRTREIISYLCGQELPTEATSAEESDKRIAELRSCEKRYEDENEALNQSNAQYALHKNTFDSVSKEFDSLQAEIDEQERAIGAAIGAYNAQVPEVRNAWQDKMLAAMRGVLEPEKGNLETKSVEKRQIEETLKSAGEKLLARQDQVAKVMQEKSSADYEARQAAEWEVMNDIARDAARKMKEYKKSTQIEDWLPVFEERRRQKQKGGGPVS</sequence>
<dbReference type="GeneID" id="20368986"/>
<feature type="coiled-coil region" evidence="1">
    <location>
        <begin position="388"/>
        <end position="439"/>
    </location>
</feature>
<feature type="region of interest" description="Disordered" evidence="2">
    <location>
        <begin position="16"/>
        <end position="40"/>
    </location>
</feature>
<dbReference type="HOGENOM" id="CLU_470942_0_0_1"/>
<dbReference type="EMBL" id="AFNW01000341">
    <property type="protein sequence ID" value="EKJ69457.1"/>
    <property type="molecule type" value="Genomic_DNA"/>
</dbReference>
<dbReference type="OrthoDB" id="5037593at2759"/>
<organism evidence="3 4">
    <name type="scientific">Fusarium pseudograminearum (strain CS3096)</name>
    <name type="common">Wheat and barley crown-rot fungus</name>
    <dbReference type="NCBI Taxonomy" id="1028729"/>
    <lineage>
        <taxon>Eukaryota</taxon>
        <taxon>Fungi</taxon>
        <taxon>Dikarya</taxon>
        <taxon>Ascomycota</taxon>
        <taxon>Pezizomycotina</taxon>
        <taxon>Sordariomycetes</taxon>
        <taxon>Hypocreomycetidae</taxon>
        <taxon>Hypocreales</taxon>
        <taxon>Nectriaceae</taxon>
        <taxon>Fusarium</taxon>
    </lineage>
</organism>
<proteinExistence type="predicted"/>
<dbReference type="eggNOG" id="ENOG502RJ9R">
    <property type="taxonomic scope" value="Eukaryota"/>
</dbReference>
<comment type="caution">
    <text evidence="3">The sequence shown here is derived from an EMBL/GenBank/DDBJ whole genome shotgun (WGS) entry which is preliminary data.</text>
</comment>
<dbReference type="Proteomes" id="UP000007978">
    <property type="component" value="Chromosome 2"/>
</dbReference>
<evidence type="ECO:0000256" key="1">
    <source>
        <dbReference type="SAM" id="Coils"/>
    </source>
</evidence>